<keyword evidence="2" id="KW-1185">Reference proteome</keyword>
<reference evidence="3" key="2">
    <citation type="submission" date="2020-10" db="UniProtKB">
        <authorList>
            <consortium name="WormBaseParasite"/>
        </authorList>
    </citation>
    <scope>IDENTIFICATION</scope>
</reference>
<protein>
    <submittedName>
        <fullName evidence="3">Uncharacterized protein</fullName>
    </submittedName>
</protein>
<feature type="region of interest" description="Disordered" evidence="1">
    <location>
        <begin position="1"/>
        <end position="20"/>
    </location>
</feature>
<dbReference type="WBParaSite" id="Pan_g10780.t1">
    <property type="protein sequence ID" value="Pan_g10780.t1"/>
    <property type="gene ID" value="Pan_g10780"/>
</dbReference>
<dbReference type="AlphaFoldDB" id="A0A7E4UN73"/>
<name>A0A7E4UN73_PANRE</name>
<evidence type="ECO:0000256" key="1">
    <source>
        <dbReference type="SAM" id="MobiDB-lite"/>
    </source>
</evidence>
<organism evidence="2 3">
    <name type="scientific">Panagrellus redivivus</name>
    <name type="common">Microworm</name>
    <dbReference type="NCBI Taxonomy" id="6233"/>
    <lineage>
        <taxon>Eukaryota</taxon>
        <taxon>Metazoa</taxon>
        <taxon>Ecdysozoa</taxon>
        <taxon>Nematoda</taxon>
        <taxon>Chromadorea</taxon>
        <taxon>Rhabditida</taxon>
        <taxon>Tylenchina</taxon>
        <taxon>Panagrolaimomorpha</taxon>
        <taxon>Panagrolaimoidea</taxon>
        <taxon>Panagrolaimidae</taxon>
        <taxon>Panagrellus</taxon>
    </lineage>
</organism>
<dbReference type="Proteomes" id="UP000492821">
    <property type="component" value="Unassembled WGS sequence"/>
</dbReference>
<proteinExistence type="predicted"/>
<accession>A0A7E4UN73</accession>
<reference evidence="2" key="1">
    <citation type="journal article" date="2013" name="Genetics">
        <title>The draft genome and transcriptome of Panagrellus redivivus are shaped by the harsh demands of a free-living lifestyle.</title>
        <authorList>
            <person name="Srinivasan J."/>
            <person name="Dillman A.R."/>
            <person name="Macchietto M.G."/>
            <person name="Heikkinen L."/>
            <person name="Lakso M."/>
            <person name="Fracchia K.M."/>
            <person name="Antoshechkin I."/>
            <person name="Mortazavi A."/>
            <person name="Wong G."/>
            <person name="Sternberg P.W."/>
        </authorList>
    </citation>
    <scope>NUCLEOTIDE SEQUENCE [LARGE SCALE GENOMIC DNA]</scope>
    <source>
        <strain evidence="2">MT8872</strain>
    </source>
</reference>
<sequence length="102" mass="11254">MTQKRYTLTSLPPSASSGCSAEPQQHISTYLSSVPWKLLHVLDQTHAVNAPLCPTYLSLTQALHRFSTYSCTCGLYPGCAWAALCKKSSNDFFDCYVAQLKC</sequence>
<evidence type="ECO:0000313" key="2">
    <source>
        <dbReference type="Proteomes" id="UP000492821"/>
    </source>
</evidence>
<evidence type="ECO:0000313" key="3">
    <source>
        <dbReference type="WBParaSite" id="Pan_g10780.t1"/>
    </source>
</evidence>
<dbReference type="PROSITE" id="PS51257">
    <property type="entry name" value="PROKAR_LIPOPROTEIN"/>
    <property type="match status" value="1"/>
</dbReference>